<protein>
    <submittedName>
        <fullName evidence="3">Predicted protein</fullName>
    </submittedName>
</protein>
<feature type="transmembrane region" description="Helical" evidence="1">
    <location>
        <begin position="248"/>
        <end position="269"/>
    </location>
</feature>
<keyword evidence="1" id="KW-0812">Transmembrane</keyword>
<organism evidence="4">
    <name type="scientific">Laccaria bicolor (strain S238N-H82 / ATCC MYA-4686)</name>
    <name type="common">Bicoloured deceiver</name>
    <name type="synonym">Laccaria laccata var. bicolor</name>
    <dbReference type="NCBI Taxonomy" id="486041"/>
    <lineage>
        <taxon>Eukaryota</taxon>
        <taxon>Fungi</taxon>
        <taxon>Dikarya</taxon>
        <taxon>Basidiomycota</taxon>
        <taxon>Agaricomycotina</taxon>
        <taxon>Agaricomycetes</taxon>
        <taxon>Agaricomycetidae</taxon>
        <taxon>Agaricales</taxon>
        <taxon>Agaricineae</taxon>
        <taxon>Hydnangiaceae</taxon>
        <taxon>Laccaria</taxon>
    </lineage>
</organism>
<keyword evidence="1" id="KW-1133">Transmembrane helix</keyword>
<keyword evidence="1" id="KW-0472">Membrane</keyword>
<feature type="transmembrane region" description="Helical" evidence="1">
    <location>
        <begin position="192"/>
        <end position="211"/>
    </location>
</feature>
<accession>B0DRA3</accession>
<dbReference type="Pfam" id="PF20151">
    <property type="entry name" value="DUF6533"/>
    <property type="match status" value="1"/>
</dbReference>
<evidence type="ECO:0000313" key="3">
    <source>
        <dbReference type="EMBL" id="EDR02750.1"/>
    </source>
</evidence>
<dbReference type="OrthoDB" id="2638860at2759"/>
<dbReference type="KEGG" id="lbc:LACBIDRAFT_332015"/>
<dbReference type="AlphaFoldDB" id="B0DRA3"/>
<name>B0DRA3_LACBS</name>
<gene>
    <name evidence="3" type="ORF">LACBIDRAFT_332015</name>
</gene>
<feature type="domain" description="DUF6533" evidence="2">
    <location>
        <begin position="168"/>
        <end position="202"/>
    </location>
</feature>
<keyword evidence="4" id="KW-1185">Reference proteome</keyword>
<dbReference type="InterPro" id="IPR045340">
    <property type="entry name" value="DUF6533"/>
</dbReference>
<dbReference type="InParanoid" id="B0DRA3"/>
<dbReference type="HOGENOM" id="CLU_670975_0_0_1"/>
<sequence>MSTKISIYFRDDEHDRSTDILNRVIIRQLTRPILDSASFANKVPHANQAGTAQRQYKGHYRDLQTDVQDSIPRYLGDFDLCHGECRKWLGGNHHLPLSSIPEFLWNHIFLSQLLITISPLNILVLGIVFNRSHDATGSAPLSSMDPEAEAALEEFVVYLRHQRQFADVYDYLLNLSREIALIWYSPWKYTKFMYLIVRYVPFAVVAFLLHLQLVPGMTKATCHWIFPAATFVLMIRTWAIWRRDKRVGCVFVALSCLYIGLATAGNVTFVRSLVLADPPYPGFRGCFVLAAANSLTNDYGTLVAMESRMFQVCTCSCSAASHSLIVRKKKVASVANVIFFTAPSVPLDLHVSFVPLCSAFYAGLTSRVVLNIREVALGDYNKTAVETQLHDYKDDENPIVPLSFRLRSQG</sequence>
<feature type="transmembrane region" description="Helical" evidence="1">
    <location>
        <begin position="104"/>
        <end position="129"/>
    </location>
</feature>
<evidence type="ECO:0000259" key="2">
    <source>
        <dbReference type="Pfam" id="PF20151"/>
    </source>
</evidence>
<feature type="transmembrane region" description="Helical" evidence="1">
    <location>
        <begin position="223"/>
        <end position="241"/>
    </location>
</feature>
<dbReference type="EMBL" id="DS547128">
    <property type="protein sequence ID" value="EDR02750.1"/>
    <property type="molecule type" value="Genomic_DNA"/>
</dbReference>
<reference evidence="3 4" key="1">
    <citation type="journal article" date="2008" name="Nature">
        <title>The genome of Laccaria bicolor provides insights into mycorrhizal symbiosis.</title>
        <authorList>
            <person name="Martin F."/>
            <person name="Aerts A."/>
            <person name="Ahren D."/>
            <person name="Brun A."/>
            <person name="Danchin E.G.J."/>
            <person name="Duchaussoy F."/>
            <person name="Gibon J."/>
            <person name="Kohler A."/>
            <person name="Lindquist E."/>
            <person name="Pereda V."/>
            <person name="Salamov A."/>
            <person name="Shapiro H.J."/>
            <person name="Wuyts J."/>
            <person name="Blaudez D."/>
            <person name="Buee M."/>
            <person name="Brokstein P."/>
            <person name="Canbaeck B."/>
            <person name="Cohen D."/>
            <person name="Courty P.E."/>
            <person name="Coutinho P.M."/>
            <person name="Delaruelle C."/>
            <person name="Detter J.C."/>
            <person name="Deveau A."/>
            <person name="DiFazio S."/>
            <person name="Duplessis S."/>
            <person name="Fraissinet-Tachet L."/>
            <person name="Lucic E."/>
            <person name="Frey-Klett P."/>
            <person name="Fourrey C."/>
            <person name="Feussner I."/>
            <person name="Gay G."/>
            <person name="Grimwood J."/>
            <person name="Hoegger P.J."/>
            <person name="Jain P."/>
            <person name="Kilaru S."/>
            <person name="Labbe J."/>
            <person name="Lin Y.C."/>
            <person name="Legue V."/>
            <person name="Le Tacon F."/>
            <person name="Marmeisse R."/>
            <person name="Melayah D."/>
            <person name="Montanini B."/>
            <person name="Muratet M."/>
            <person name="Nehls U."/>
            <person name="Niculita-Hirzel H."/>
            <person name="Oudot-Le Secq M.P."/>
            <person name="Peter M."/>
            <person name="Quesneville H."/>
            <person name="Rajashekar B."/>
            <person name="Reich M."/>
            <person name="Rouhier N."/>
            <person name="Schmutz J."/>
            <person name="Yin T."/>
            <person name="Chalot M."/>
            <person name="Henrissat B."/>
            <person name="Kuees U."/>
            <person name="Lucas S."/>
            <person name="Van de Peer Y."/>
            <person name="Podila G.K."/>
            <person name="Polle A."/>
            <person name="Pukkila P.J."/>
            <person name="Richardson P.M."/>
            <person name="Rouze P."/>
            <person name="Sanders I.R."/>
            <person name="Stajich J.E."/>
            <person name="Tunlid A."/>
            <person name="Tuskan G."/>
            <person name="Grigoriev I.V."/>
        </authorList>
    </citation>
    <scope>NUCLEOTIDE SEQUENCE [LARGE SCALE GENOMIC DNA]</scope>
    <source>
        <strain evidence="4">S238N-H82 / ATCC MYA-4686</strain>
    </source>
</reference>
<evidence type="ECO:0000313" key="4">
    <source>
        <dbReference type="Proteomes" id="UP000001194"/>
    </source>
</evidence>
<dbReference type="GeneID" id="6082097"/>
<proteinExistence type="predicted"/>
<evidence type="ECO:0000256" key="1">
    <source>
        <dbReference type="SAM" id="Phobius"/>
    </source>
</evidence>
<dbReference type="Proteomes" id="UP000001194">
    <property type="component" value="Unassembled WGS sequence"/>
</dbReference>
<dbReference type="RefSeq" id="XP_001886460.1">
    <property type="nucleotide sequence ID" value="XM_001886425.1"/>
</dbReference>